<gene>
    <name evidence="2" type="ORF">NZD86_19295</name>
    <name evidence="3" type="ORF">NZD86_23765</name>
</gene>
<sequence>MAHERWQMNRAGLLNFWFYTDEVFQLSDGRMIFRGANGAGKSVTMQSFLPLVLDGDKRPVRLDPFGSKDRKIEYYLLGDTDSGISDRTGYVYLEFIKPESEKTVTVGIGMRARRGAAQVGFWGFSLTDGRRIGRDFFLYDVDVFEREGEKIPLDHAGLEAAIGGGGKVVKEQREYQQMVNQVLFGFKDEQAYKDLLNLLIQLRSPKLSKEFRPTTIYSILNSSLPPLGDDDLLPLSQVLQDMDEISDRLDELVLHQDAAKRLADVYGRYNQIWLFDTAKRTVDATKDSDVAFQAVEESAALLKAAEAQRHETEVALEKATQELDKTETELELFNRSEAMDLQVELEGTQNRMKDTETELESTQGRITTNRDSVKQKHVRMDTALRKLDEEEHVQRNQLAEMADIATQIEFAVHDAYAIPAGRSAEELDHTTWKRWLVDVDSYRNELEHAVNLCQQERVQAAKLKEADRQMSEARERRDASERAVQTREKELAEAIGAQEDAAYAWFKGLKELPLSEEAWRSLLYGLRQYGEISYDQILVPVKEAFDTGRSQATEQRLQLEHERSLMVGQRTQLELELEEWRTVKEAEPPRTGARADTRNRRMGLEMDDHTLGAPLYKACEFRDEVDEPTRAALETALFQSGLLDAWVSPEPPAIAEGDEDGWIRPNPAVFGYTLADYLKPTPPEESGLTLLLVEDVLRTILITDPAEVRDANAAAVTTSGQYVLGPLMGQGASKPSAEWIGYEARKRSRQAAMERLKADIAAFTDGIVELDGQISEVSRRIQQMQVEFADFPQEDQLRTCYEAVERAKRDFAHAREVEERQTEAFRSQQSIWQKATEALVSFTSRWRVLRSEEDFQQALVQLRNYERTCQACQTSVQLSVHMRSEISFLRDEIDLLERRIDDDLRSETDLRRRQSGLQSKMASLRERMKSLGVLDVYEQQKQLKDRLETLRAEVAKLQDRKVDCVKAQVRAEERLQTRREAFDRIETLLDNCIERFRQEWKLGLTDHDRETTGETTSALGRQEAIQMARQVFRALRSVCESRNIQQVTNQLQETFAIEKNTLLDYSLESRFDESLERMFVVSARDRSKPWTPYRVHLELTRMVEEQRVLISEKDRELYEQILIHSVGRAIRDKINRAERWVKEMNQFMSLRNTSSGMVLALDWKPRPARGERELDTERLVHLLRKSPSTLLEEEMEDMIEHFRSRIRVAKEASESGDTLRSLIRELLDYRTWFSFTLYFRKGMQSRRELTDSQFNVLSGGEKAMAMYIPLFAATDSRFKDSHPDAPRLISLDEAFAGVDEENMRDMFELLTDMKFDYMMTSQQLWGCYDTVPALSIYEVFRPNDVDFVTVIPYYWNGHTRRMIDGDDWPAFHEAAITDGPSGLDESLDGDD</sequence>
<protein>
    <submittedName>
        <fullName evidence="2">TIGR02680 family protein</fullName>
    </submittedName>
</protein>
<organism evidence="2 4">
    <name type="scientific">Alicyclobacillus dauci</name>
    <dbReference type="NCBI Taxonomy" id="1475485"/>
    <lineage>
        <taxon>Bacteria</taxon>
        <taxon>Bacillati</taxon>
        <taxon>Bacillota</taxon>
        <taxon>Bacilli</taxon>
        <taxon>Bacillales</taxon>
        <taxon>Alicyclobacillaceae</taxon>
        <taxon>Alicyclobacillus</taxon>
    </lineage>
</organism>
<dbReference type="SUPFAM" id="SSF52540">
    <property type="entry name" value="P-loop containing nucleoside triphosphate hydrolases"/>
    <property type="match status" value="1"/>
</dbReference>
<dbReference type="RefSeq" id="WP_268043680.1">
    <property type="nucleotide sequence ID" value="NZ_CP104064.1"/>
</dbReference>
<dbReference type="EMBL" id="CP104065">
    <property type="protein sequence ID" value="WAH39384.1"/>
    <property type="molecule type" value="Genomic_DNA"/>
</dbReference>
<dbReference type="Pfam" id="PF13558">
    <property type="entry name" value="SbcC_Walker_B"/>
    <property type="match status" value="1"/>
</dbReference>
<evidence type="ECO:0000313" key="2">
    <source>
        <dbReference type="EMBL" id="WAH36349.1"/>
    </source>
</evidence>
<dbReference type="InterPro" id="IPR013496">
    <property type="entry name" value="CHP02680"/>
</dbReference>
<dbReference type="EMBL" id="CP104064">
    <property type="protein sequence ID" value="WAH36349.1"/>
    <property type="molecule type" value="Genomic_DNA"/>
</dbReference>
<feature type="coiled-coil region" evidence="1">
    <location>
        <begin position="933"/>
        <end position="967"/>
    </location>
</feature>
<evidence type="ECO:0000256" key="1">
    <source>
        <dbReference type="SAM" id="Coils"/>
    </source>
</evidence>
<proteinExistence type="predicted"/>
<accession>A0ABY6Z0H0</accession>
<geneLocation type="plasmid" evidence="3 4">
    <name>unnamed1</name>
</geneLocation>
<evidence type="ECO:0000313" key="3">
    <source>
        <dbReference type="EMBL" id="WAH39384.1"/>
    </source>
</evidence>
<reference evidence="2" key="1">
    <citation type="submission" date="2022-08" db="EMBL/GenBank/DDBJ databases">
        <title>Alicyclobacillus dauci DSM2870, complete genome.</title>
        <authorList>
            <person name="Wang Q."/>
            <person name="Cai R."/>
            <person name="Wang Z."/>
        </authorList>
    </citation>
    <scope>NUCLEOTIDE SEQUENCE</scope>
    <source>
        <strain evidence="2">DSM 28700</strain>
        <plasmid evidence="3">unnamed1</plasmid>
    </source>
</reference>
<dbReference type="Gene3D" id="3.40.50.300">
    <property type="entry name" value="P-loop containing nucleotide triphosphate hydrolases"/>
    <property type="match status" value="2"/>
</dbReference>
<dbReference type="Proteomes" id="UP001164803">
    <property type="component" value="Chromosome"/>
</dbReference>
<dbReference type="NCBIfam" id="TIGR02680">
    <property type="entry name" value="TIGR02680 family protein"/>
    <property type="match status" value="1"/>
</dbReference>
<dbReference type="Proteomes" id="UP001164803">
    <property type="component" value="Plasmid unnamed1"/>
</dbReference>
<keyword evidence="3" id="KW-0614">Plasmid</keyword>
<keyword evidence="1" id="KW-0175">Coiled coil</keyword>
<dbReference type="InterPro" id="IPR027417">
    <property type="entry name" value="P-loop_NTPase"/>
</dbReference>
<evidence type="ECO:0000313" key="4">
    <source>
        <dbReference type="Proteomes" id="UP001164803"/>
    </source>
</evidence>
<feature type="coiled-coil region" evidence="1">
    <location>
        <begin position="463"/>
        <end position="490"/>
    </location>
</feature>
<feature type="coiled-coil region" evidence="1">
    <location>
        <begin position="302"/>
        <end position="365"/>
    </location>
</feature>
<keyword evidence="4" id="KW-1185">Reference proteome</keyword>
<name>A0ABY6Z0H0_9BACL</name>